<dbReference type="Gene3D" id="1.10.287.1060">
    <property type="entry name" value="ESAT-6-like"/>
    <property type="match status" value="1"/>
</dbReference>
<evidence type="ECO:0000313" key="2">
    <source>
        <dbReference type="EMBL" id="MDP0400007.1"/>
    </source>
</evidence>
<reference evidence="2" key="1">
    <citation type="submission" date="2023-08" db="EMBL/GenBank/DDBJ databases">
        <title>The draft genome of Tsukamurella strandjordii strain 050030.</title>
        <authorList>
            <person name="Zhao F."/>
            <person name="Feng Y."/>
            <person name="Zong Z."/>
        </authorList>
    </citation>
    <scope>NUCLEOTIDE SEQUENCE</scope>
    <source>
        <strain evidence="2">050030</strain>
    </source>
</reference>
<protein>
    <recommendedName>
        <fullName evidence="1">ESAT-6-like protein</fullName>
    </recommendedName>
</protein>
<evidence type="ECO:0000256" key="1">
    <source>
        <dbReference type="RuleBase" id="RU362001"/>
    </source>
</evidence>
<dbReference type="InterPro" id="IPR010310">
    <property type="entry name" value="T7SS_ESAT-6-like"/>
</dbReference>
<dbReference type="SUPFAM" id="SSF140453">
    <property type="entry name" value="EsxAB dimer-like"/>
    <property type="match status" value="1"/>
</dbReference>
<dbReference type="InterPro" id="IPR036689">
    <property type="entry name" value="ESAT-6-like_sf"/>
</dbReference>
<sequence>MTRDDDGYQIDFHDLESFIKKLASFRELTEARMGYLDDVVEALAEKWSGEAWEAYTRAHAEWRQGAQSIQDALEDIRTATKNSHSAYTGLQAHQRKMWPS</sequence>
<comment type="caution">
    <text evidence="2">The sequence shown here is derived from an EMBL/GenBank/DDBJ whole genome shotgun (WGS) entry which is preliminary data.</text>
</comment>
<dbReference type="Pfam" id="PF06013">
    <property type="entry name" value="WXG100"/>
    <property type="match status" value="1"/>
</dbReference>
<gene>
    <name evidence="2" type="ORF">Q7X28_18990</name>
</gene>
<dbReference type="AlphaFoldDB" id="A0AA90NCK1"/>
<dbReference type="Proteomes" id="UP001178281">
    <property type="component" value="Unassembled WGS sequence"/>
</dbReference>
<organism evidence="2 3">
    <name type="scientific">Tsukamurella strandjordii</name>
    <dbReference type="NCBI Taxonomy" id="147577"/>
    <lineage>
        <taxon>Bacteria</taxon>
        <taxon>Bacillati</taxon>
        <taxon>Actinomycetota</taxon>
        <taxon>Actinomycetes</taxon>
        <taxon>Mycobacteriales</taxon>
        <taxon>Tsukamurellaceae</taxon>
        <taxon>Tsukamurella</taxon>
    </lineage>
</organism>
<dbReference type="NCBIfam" id="TIGR03930">
    <property type="entry name" value="WXG100_ESAT6"/>
    <property type="match status" value="1"/>
</dbReference>
<dbReference type="EMBL" id="JAUTIX010000008">
    <property type="protein sequence ID" value="MDP0400007.1"/>
    <property type="molecule type" value="Genomic_DNA"/>
</dbReference>
<evidence type="ECO:0000313" key="3">
    <source>
        <dbReference type="Proteomes" id="UP001178281"/>
    </source>
</evidence>
<dbReference type="RefSeq" id="WP_305112494.1">
    <property type="nucleotide sequence ID" value="NZ_JAUTIX010000008.1"/>
</dbReference>
<keyword evidence="3" id="KW-1185">Reference proteome</keyword>
<comment type="similarity">
    <text evidence="1">Belongs to the WXG100 family.</text>
</comment>
<proteinExistence type="inferred from homology"/>
<accession>A0AA90NCK1</accession>
<name>A0AA90NCK1_9ACTN</name>